<keyword evidence="4" id="KW-1185">Reference proteome</keyword>
<dbReference type="AlphaFoldDB" id="A0A9N7W042"/>
<dbReference type="Gene3D" id="2.60.120.200">
    <property type="match status" value="1"/>
</dbReference>
<dbReference type="Pfam" id="PF00054">
    <property type="entry name" value="Laminin_G_1"/>
    <property type="match status" value="1"/>
</dbReference>
<keyword evidence="1" id="KW-0732">Signal</keyword>
<protein>
    <recommendedName>
        <fullName evidence="2">Laminin G domain-containing protein</fullName>
    </recommendedName>
</protein>
<dbReference type="InterPro" id="IPR001791">
    <property type="entry name" value="Laminin_G"/>
</dbReference>
<evidence type="ECO:0000256" key="1">
    <source>
        <dbReference type="SAM" id="SignalP"/>
    </source>
</evidence>
<comment type="caution">
    <text evidence="3">The sequence shown here is derived from an EMBL/GenBank/DDBJ whole genome shotgun (WGS) entry which is preliminary data.</text>
</comment>
<feature type="signal peptide" evidence="1">
    <location>
        <begin position="1"/>
        <end position="21"/>
    </location>
</feature>
<feature type="chain" id="PRO_5040243170" description="Laminin G domain-containing protein" evidence="1">
    <location>
        <begin position="22"/>
        <end position="105"/>
    </location>
</feature>
<sequence length="105" mass="11701">MGSFVADVFLLLLISTGQVHGASFYGDGYIHLRTVQSSVQNLLHVRFRTSSQAGLLFLAAGQRDFLLLELISGFLQVRLDLGSVNVYYAQKRAFTLMTWVGTLWS</sequence>
<reference evidence="3" key="1">
    <citation type="submission" date="2020-03" db="EMBL/GenBank/DDBJ databases">
        <authorList>
            <person name="Weist P."/>
        </authorList>
    </citation>
    <scope>NUCLEOTIDE SEQUENCE</scope>
</reference>
<dbReference type="Proteomes" id="UP001153269">
    <property type="component" value="Unassembled WGS sequence"/>
</dbReference>
<dbReference type="SUPFAM" id="SSF49899">
    <property type="entry name" value="Concanavalin A-like lectins/glucanases"/>
    <property type="match status" value="1"/>
</dbReference>
<dbReference type="InterPro" id="IPR013320">
    <property type="entry name" value="ConA-like_dom_sf"/>
</dbReference>
<proteinExistence type="predicted"/>
<organism evidence="3 4">
    <name type="scientific">Pleuronectes platessa</name>
    <name type="common">European plaice</name>
    <dbReference type="NCBI Taxonomy" id="8262"/>
    <lineage>
        <taxon>Eukaryota</taxon>
        <taxon>Metazoa</taxon>
        <taxon>Chordata</taxon>
        <taxon>Craniata</taxon>
        <taxon>Vertebrata</taxon>
        <taxon>Euteleostomi</taxon>
        <taxon>Actinopterygii</taxon>
        <taxon>Neopterygii</taxon>
        <taxon>Teleostei</taxon>
        <taxon>Neoteleostei</taxon>
        <taxon>Acanthomorphata</taxon>
        <taxon>Carangaria</taxon>
        <taxon>Pleuronectiformes</taxon>
        <taxon>Pleuronectoidei</taxon>
        <taxon>Pleuronectidae</taxon>
        <taxon>Pleuronectes</taxon>
    </lineage>
</organism>
<evidence type="ECO:0000313" key="3">
    <source>
        <dbReference type="EMBL" id="CAB1460353.1"/>
    </source>
</evidence>
<accession>A0A9N7W042</accession>
<feature type="domain" description="Laminin G" evidence="2">
    <location>
        <begin position="47"/>
        <end position="91"/>
    </location>
</feature>
<name>A0A9N7W042_PLEPL</name>
<evidence type="ECO:0000259" key="2">
    <source>
        <dbReference type="Pfam" id="PF00054"/>
    </source>
</evidence>
<dbReference type="CDD" id="cd00110">
    <property type="entry name" value="LamG"/>
    <property type="match status" value="1"/>
</dbReference>
<dbReference type="EMBL" id="CADEAL010004473">
    <property type="protein sequence ID" value="CAB1460353.1"/>
    <property type="molecule type" value="Genomic_DNA"/>
</dbReference>
<evidence type="ECO:0000313" key="4">
    <source>
        <dbReference type="Proteomes" id="UP001153269"/>
    </source>
</evidence>
<gene>
    <name evidence="3" type="ORF">PLEPLA_LOCUS48204</name>
</gene>